<evidence type="ECO:0000313" key="2">
    <source>
        <dbReference type="Proteomes" id="UP000253075"/>
    </source>
</evidence>
<dbReference type="SUPFAM" id="SSF102816">
    <property type="entry name" value="Putative dsDNA mimic"/>
    <property type="match status" value="1"/>
</dbReference>
<accession>A0ABD7G6C6</accession>
<sequence>MICCRLVRRFMAPLPCPRPLQPYPFAGALAQTRRTMATGLAATANNCYSSEPRCIWSDFMEQRTPDQLVEWAYDQFLEQAADMLAPEQIVDITLEFEQRGAVEATLPNADWSAELGVPVDMERWVEVWVGLLDHQEEFEVIFATFLLPRHLNEHDVHVRWHRQQQA</sequence>
<proteinExistence type="predicted"/>
<evidence type="ECO:0000313" key="1">
    <source>
        <dbReference type="EMBL" id="RCF48278.1"/>
    </source>
</evidence>
<dbReference type="Proteomes" id="UP000253075">
    <property type="component" value="Unassembled WGS sequence"/>
</dbReference>
<protein>
    <recommendedName>
        <fullName evidence="3">DUF440 family protein</fullName>
    </recommendedName>
</protein>
<dbReference type="EMBL" id="PUTQ01000020">
    <property type="protein sequence ID" value="RCF48278.1"/>
    <property type="molecule type" value="Genomic_DNA"/>
</dbReference>
<evidence type="ECO:0008006" key="3">
    <source>
        <dbReference type="Google" id="ProtNLM"/>
    </source>
</evidence>
<name>A0ABD7G6C6_AERHY</name>
<dbReference type="AlphaFoldDB" id="A0ABD7G6C6"/>
<comment type="caution">
    <text evidence="1">The sequence shown here is derived from an EMBL/GenBank/DDBJ whole genome shotgun (WGS) entry which is preliminary data.</text>
</comment>
<dbReference type="Pfam" id="PF04269">
    <property type="entry name" value="DUF440"/>
    <property type="match status" value="1"/>
</dbReference>
<organism evidence="1 2">
    <name type="scientific">Aeromonas hydrophila</name>
    <dbReference type="NCBI Taxonomy" id="644"/>
    <lineage>
        <taxon>Bacteria</taxon>
        <taxon>Pseudomonadati</taxon>
        <taxon>Pseudomonadota</taxon>
        <taxon>Gammaproteobacteria</taxon>
        <taxon>Aeromonadales</taxon>
        <taxon>Aeromonadaceae</taxon>
        <taxon>Aeromonas</taxon>
    </lineage>
</organism>
<gene>
    <name evidence="1" type="ORF">C6C11_14420</name>
</gene>
<dbReference type="InterPro" id="IPR007376">
    <property type="entry name" value="dsDNA_mimic_put"/>
</dbReference>
<reference evidence="1 2" key="1">
    <citation type="journal article" date="2018" name="PLoS ONE">
        <title>Phenotypic characterization and whole genome analysis of extended-spectrum beta-lactamase-producing bacteria isolated from dogs in Germany.</title>
        <authorList>
            <person name="Boehmer T."/>
            <person name="Vogler A.J."/>
            <person name="Thomas A."/>
            <person name="Sauer S."/>
            <person name="Hergenroether M."/>
            <person name="Straubinger R.K."/>
            <person name="Birdsell D."/>
            <person name="Keim P."/>
            <person name="Sahl J.W."/>
            <person name="Williamson C.H."/>
            <person name="Riehm J.M."/>
        </authorList>
    </citation>
    <scope>NUCLEOTIDE SEQUENCE [LARGE SCALE GENOMIC DNA]</scope>
    <source>
        <strain evidence="1 2">AFG_SD03_1510_Ahy_093</strain>
    </source>
</reference>
<reference evidence="2" key="2">
    <citation type="submission" date="2018-02" db="EMBL/GenBank/DDBJ databases">
        <title>Phenotypic characterization and whole genome analysis of multidrug-resistant, extended-spectrum beta-lactamase-producing bacteria isolated from dogs in Germany.</title>
        <authorList>
            <person name="Williamson C."/>
        </authorList>
    </citation>
    <scope>NUCLEOTIDE SEQUENCE [LARGE SCALE GENOMIC DNA]</scope>
    <source>
        <strain evidence="2">AFG_SD03_1510_Ahy_093</strain>
    </source>
</reference>
<dbReference type="NCBIfam" id="NF003469">
    <property type="entry name" value="PRK05094.1"/>
    <property type="match status" value="1"/>
</dbReference>
<dbReference type="Gene3D" id="3.10.450.140">
    <property type="entry name" value="dsDNA mimic, putative"/>
    <property type="match status" value="1"/>
</dbReference>
<dbReference type="InterPro" id="IPR036763">
    <property type="entry name" value="Put_dsDNA_mimic_sf"/>
</dbReference>